<dbReference type="InterPro" id="IPR032186">
    <property type="entry name" value="DUF5018"/>
</dbReference>
<dbReference type="InterPro" id="IPR011047">
    <property type="entry name" value="Quinoprotein_ADH-like_sf"/>
</dbReference>
<evidence type="ECO:0000313" key="5">
    <source>
        <dbReference type="Proteomes" id="UP000190852"/>
    </source>
</evidence>
<proteinExistence type="predicted"/>
<feature type="chain" id="PRO_5010570005" description="DUF1735 domain-containing protein" evidence="1">
    <location>
        <begin position="19"/>
        <end position="493"/>
    </location>
</feature>
<feature type="signal peptide" evidence="1">
    <location>
        <begin position="1"/>
        <end position="18"/>
    </location>
</feature>
<sequence length="493" mass="53935">MKKNLAFIILLVSVLFSACEDNRMEGMMDDQFYLLKNGDYILKAYRQKSLVDFEVSIYKSGMGTASGEVTFVADESVLSNYNTANGVSYKQLPADCYTIDNSTVQFAPETVSKKVKITLDVKKVESLQGIGNKQYAIPLKISTTSGISVVADKSELILIPEISGGIRPNSEKLLWSKSLTEMGISGTDHFTASFAVTSSYLFVNSRNADLKYFNKLTGEYVGTIALPFKGSLANFTIANDDKDNLLITNLRNKNDGNPYQQLIYRITGTGDPVEYINSSHIYPNGRKLSIKGDLDGDALIVSTIENSSKFLYWTVRNGQLVSQDPQVFETQPGTIAWNLFGDAMPRGTDISNGFFIAGYGTLPGLGYFDNQGNMVSKYDLKNGELDPAAGFSTQALDLTTFNAATYLAVGTVEGTLYMNGRLLDVTSPQNLSLNPLDSYLLAFRLNKFGCNNNANMTGDIHVKTSGDGQTMEMYVLGTNGSIVATQFDCKSED</sequence>
<dbReference type="AlphaFoldDB" id="A0A1T5DZJ0"/>
<organism evidence="4 5">
    <name type="scientific">Parabacteroides chartae</name>
    <dbReference type="NCBI Taxonomy" id="1037355"/>
    <lineage>
        <taxon>Bacteria</taxon>
        <taxon>Pseudomonadati</taxon>
        <taxon>Bacteroidota</taxon>
        <taxon>Bacteroidia</taxon>
        <taxon>Bacteroidales</taxon>
        <taxon>Tannerellaceae</taxon>
        <taxon>Parabacteroides</taxon>
    </lineage>
</organism>
<keyword evidence="5" id="KW-1185">Reference proteome</keyword>
<dbReference type="InterPro" id="IPR013728">
    <property type="entry name" value="BT_3987-like_N"/>
</dbReference>
<dbReference type="Gene3D" id="2.60.40.1740">
    <property type="entry name" value="hypothetical protein (bacova_03559)"/>
    <property type="match status" value="1"/>
</dbReference>
<accession>A0A1T5DZJ0</accession>
<feature type="domain" description="DUF5018" evidence="3">
    <location>
        <begin position="157"/>
        <end position="294"/>
    </location>
</feature>
<dbReference type="Pfam" id="PF16410">
    <property type="entry name" value="DUF5018"/>
    <property type="match status" value="1"/>
</dbReference>
<keyword evidence="1" id="KW-0732">Signal</keyword>
<dbReference type="PROSITE" id="PS51257">
    <property type="entry name" value="PROKAR_LIPOPROTEIN"/>
    <property type="match status" value="1"/>
</dbReference>
<feature type="domain" description="BT-3987-like N-terminal" evidence="2">
    <location>
        <begin position="34"/>
        <end position="146"/>
    </location>
</feature>
<evidence type="ECO:0000259" key="2">
    <source>
        <dbReference type="Pfam" id="PF08522"/>
    </source>
</evidence>
<dbReference type="EMBL" id="FUYQ01000022">
    <property type="protein sequence ID" value="SKB76920.1"/>
    <property type="molecule type" value="Genomic_DNA"/>
</dbReference>
<protein>
    <recommendedName>
        <fullName evidence="6">DUF1735 domain-containing protein</fullName>
    </recommendedName>
</protein>
<dbReference type="Pfam" id="PF08522">
    <property type="entry name" value="BT_3987-like_N"/>
    <property type="match status" value="1"/>
</dbReference>
<evidence type="ECO:0008006" key="6">
    <source>
        <dbReference type="Google" id="ProtNLM"/>
    </source>
</evidence>
<dbReference type="Proteomes" id="UP000190852">
    <property type="component" value="Unassembled WGS sequence"/>
</dbReference>
<dbReference type="RefSeq" id="WP_079684131.1">
    <property type="nucleotide sequence ID" value="NZ_FUYQ01000022.1"/>
</dbReference>
<evidence type="ECO:0000256" key="1">
    <source>
        <dbReference type="SAM" id="SignalP"/>
    </source>
</evidence>
<evidence type="ECO:0000313" key="4">
    <source>
        <dbReference type="EMBL" id="SKB76920.1"/>
    </source>
</evidence>
<dbReference type="SUPFAM" id="SSF50998">
    <property type="entry name" value="Quinoprotein alcohol dehydrogenase-like"/>
    <property type="match status" value="1"/>
</dbReference>
<evidence type="ECO:0000259" key="3">
    <source>
        <dbReference type="Pfam" id="PF16410"/>
    </source>
</evidence>
<name>A0A1T5DZJ0_9BACT</name>
<gene>
    <name evidence="4" type="ORF">SAMN05660349_02715</name>
</gene>
<reference evidence="5" key="1">
    <citation type="submission" date="2017-02" db="EMBL/GenBank/DDBJ databases">
        <authorList>
            <person name="Varghese N."/>
            <person name="Submissions S."/>
        </authorList>
    </citation>
    <scope>NUCLEOTIDE SEQUENCE [LARGE SCALE GENOMIC DNA]</scope>
    <source>
        <strain evidence="5">DSM 24967</strain>
    </source>
</reference>